<dbReference type="EMBL" id="LGUT01002680">
    <property type="protein sequence ID" value="KOG86690.1"/>
    <property type="molecule type" value="Genomic_DNA"/>
</dbReference>
<dbReference type="SUPFAM" id="SSF52540">
    <property type="entry name" value="P-loop containing nucleoside triphosphate hydrolases"/>
    <property type="match status" value="1"/>
</dbReference>
<protein>
    <recommendedName>
        <fullName evidence="2">Novel STAND NTPase 1 domain-containing protein</fullName>
    </recommendedName>
</protein>
<gene>
    <name evidence="3" type="ORF">ADK38_29635</name>
</gene>
<comment type="caution">
    <text evidence="3">The sequence shown here is derived from an EMBL/GenBank/DDBJ whole genome shotgun (WGS) entry which is preliminary data.</text>
</comment>
<feature type="compositionally biased region" description="Basic and acidic residues" evidence="1">
    <location>
        <begin position="16"/>
        <end position="26"/>
    </location>
</feature>
<sequence length="348" mass="36862">MSPAAGPPDEEDPSEGQDRGRNEGRDQGPYLRARASERSRIYQAVGDQYITVTERDLHLHFVDGVRGARRAVPATGGDVCPYPGLVAFGAEQADWFFGRDQLVADLLDRLDRQSREGGSRILVAPSGTGKSSLLRAGLLPAIADGRLPGSGRWPCAVFSPTAAPLSALTEQLAHITGSSPRQVALALALGPAQTTAMLRAALRRRSQGQGRDQGQQGRGQGQVPAPRCVIVVDQLEELFTLRVDRPVLRRFLDVLTAIAEAAPGEGPAGLVVFGLRSDFYTQCAAHPELQAALQDRQLFIGPMAEAGVREAILHPARAVGLEVEPGLVEVLLRDLSAVTGPAAAGADG</sequence>
<feature type="region of interest" description="Disordered" evidence="1">
    <location>
        <begin position="1"/>
        <end position="30"/>
    </location>
</feature>
<keyword evidence="4" id="KW-1185">Reference proteome</keyword>
<dbReference type="InterPro" id="IPR049052">
    <property type="entry name" value="nSTAND1"/>
</dbReference>
<dbReference type="Gene3D" id="3.40.50.300">
    <property type="entry name" value="P-loop containing nucleotide triphosphate hydrolases"/>
    <property type="match status" value="1"/>
</dbReference>
<proteinExistence type="predicted"/>
<feature type="region of interest" description="Disordered" evidence="1">
    <location>
        <begin position="203"/>
        <end position="222"/>
    </location>
</feature>
<dbReference type="InterPro" id="IPR027417">
    <property type="entry name" value="P-loop_NTPase"/>
</dbReference>
<dbReference type="Proteomes" id="UP000037020">
    <property type="component" value="Unassembled WGS sequence"/>
</dbReference>
<evidence type="ECO:0000256" key="1">
    <source>
        <dbReference type="SAM" id="MobiDB-lite"/>
    </source>
</evidence>
<name>A0ABR5IZX5_9ACTN</name>
<accession>A0ABR5IZX5</accession>
<organism evidence="3 4">
    <name type="scientific">Streptomyces varsoviensis</name>
    <dbReference type="NCBI Taxonomy" id="67373"/>
    <lineage>
        <taxon>Bacteria</taxon>
        <taxon>Bacillati</taxon>
        <taxon>Actinomycetota</taxon>
        <taxon>Actinomycetes</taxon>
        <taxon>Kitasatosporales</taxon>
        <taxon>Streptomycetaceae</taxon>
        <taxon>Streptomyces</taxon>
    </lineage>
</organism>
<feature type="domain" description="Novel STAND NTPase 1" evidence="2">
    <location>
        <begin position="81"/>
        <end position="338"/>
    </location>
</feature>
<evidence type="ECO:0000259" key="2">
    <source>
        <dbReference type="Pfam" id="PF20703"/>
    </source>
</evidence>
<feature type="non-terminal residue" evidence="3">
    <location>
        <position position="348"/>
    </location>
</feature>
<evidence type="ECO:0000313" key="4">
    <source>
        <dbReference type="Proteomes" id="UP000037020"/>
    </source>
</evidence>
<reference evidence="3 4" key="1">
    <citation type="submission" date="2015-07" db="EMBL/GenBank/DDBJ databases">
        <authorList>
            <person name="Ju K.-S."/>
            <person name="Doroghazi J.R."/>
            <person name="Metcalf W.W."/>
        </authorList>
    </citation>
    <scope>NUCLEOTIDE SEQUENCE [LARGE SCALE GENOMIC DNA]</scope>
    <source>
        <strain evidence="3 4">NRRL B-3589</strain>
    </source>
</reference>
<evidence type="ECO:0000313" key="3">
    <source>
        <dbReference type="EMBL" id="KOG86690.1"/>
    </source>
</evidence>
<dbReference type="Pfam" id="PF20703">
    <property type="entry name" value="nSTAND1"/>
    <property type="match status" value="1"/>
</dbReference>